<dbReference type="GO" id="GO:0048019">
    <property type="term" value="F:receptor antagonist activity"/>
    <property type="evidence" value="ECO:0007669"/>
    <property type="project" value="TreeGrafter"/>
</dbReference>
<dbReference type="PROSITE" id="PS00280">
    <property type="entry name" value="BPTI_KUNITZ_1"/>
    <property type="match status" value="1"/>
</dbReference>
<keyword evidence="3" id="KW-0732">Signal</keyword>
<dbReference type="Pfam" id="PF00014">
    <property type="entry name" value="Kunitz_BPTI"/>
    <property type="match status" value="1"/>
</dbReference>
<keyword evidence="2" id="KW-0964">Secreted</keyword>
<dbReference type="InterPro" id="IPR020901">
    <property type="entry name" value="Prtase_inh_Kunz-CS"/>
</dbReference>
<evidence type="ECO:0000256" key="2">
    <source>
        <dbReference type="ARBA" id="ARBA00022525"/>
    </source>
</evidence>
<dbReference type="SUPFAM" id="SSF57362">
    <property type="entry name" value="BPTI-like"/>
    <property type="match status" value="1"/>
</dbReference>
<proteinExistence type="predicted"/>
<dbReference type="PROSITE" id="PS50279">
    <property type="entry name" value="BPTI_KUNITZ_2"/>
    <property type="match status" value="1"/>
</dbReference>
<dbReference type="InterPro" id="IPR002223">
    <property type="entry name" value="Kunitz_BPTI"/>
</dbReference>
<dbReference type="GO" id="GO:0004867">
    <property type="term" value="F:serine-type endopeptidase inhibitor activity"/>
    <property type="evidence" value="ECO:0007669"/>
    <property type="project" value="InterPro"/>
</dbReference>
<gene>
    <name evidence="6" type="ORF">TTAC_LOCUS4039</name>
</gene>
<sequence>MDALFCKELSFNRFILVSGKSEICKLPIAPGNCKDRFVSWGYDASKGHCVRFVYTGCGGNDNRFRTNGICKRVCVDHSTKKKH</sequence>
<dbReference type="PRINTS" id="PR00759">
    <property type="entry name" value="BASICPTASE"/>
</dbReference>
<dbReference type="Proteomes" id="UP000274429">
    <property type="component" value="Unassembled WGS sequence"/>
</dbReference>
<keyword evidence="4" id="KW-1015">Disulfide bond</keyword>
<accession>A0A0R3WTG4</accession>
<organism evidence="8">
    <name type="scientific">Hydatigena taeniaeformis</name>
    <name type="common">Feline tapeworm</name>
    <name type="synonym">Taenia taeniaeformis</name>
    <dbReference type="NCBI Taxonomy" id="6205"/>
    <lineage>
        <taxon>Eukaryota</taxon>
        <taxon>Metazoa</taxon>
        <taxon>Spiralia</taxon>
        <taxon>Lophotrochozoa</taxon>
        <taxon>Platyhelminthes</taxon>
        <taxon>Cestoda</taxon>
        <taxon>Eucestoda</taxon>
        <taxon>Cyclophyllidea</taxon>
        <taxon>Taeniidae</taxon>
        <taxon>Hydatigera</taxon>
    </lineage>
</organism>
<evidence type="ECO:0000259" key="5">
    <source>
        <dbReference type="PROSITE" id="PS50279"/>
    </source>
</evidence>
<evidence type="ECO:0000313" key="7">
    <source>
        <dbReference type="Proteomes" id="UP000274429"/>
    </source>
</evidence>
<evidence type="ECO:0000256" key="3">
    <source>
        <dbReference type="ARBA" id="ARBA00022729"/>
    </source>
</evidence>
<reference evidence="6 7" key="2">
    <citation type="submission" date="2018-11" db="EMBL/GenBank/DDBJ databases">
        <authorList>
            <consortium name="Pathogen Informatics"/>
        </authorList>
    </citation>
    <scope>NUCLEOTIDE SEQUENCE [LARGE SCALE GENOMIC DNA]</scope>
</reference>
<dbReference type="GO" id="GO:0050431">
    <property type="term" value="F:transforming growth factor beta binding"/>
    <property type="evidence" value="ECO:0007669"/>
    <property type="project" value="TreeGrafter"/>
</dbReference>
<dbReference type="PANTHER" id="PTHR45938">
    <property type="entry name" value="ACP24A4-RELATED"/>
    <property type="match status" value="1"/>
</dbReference>
<dbReference type="CDD" id="cd00109">
    <property type="entry name" value="Kunitz-type"/>
    <property type="match status" value="1"/>
</dbReference>
<protein>
    <submittedName>
        <fullName evidence="8">BPTI/Kunitz inhibitor domain-containing protein</fullName>
    </submittedName>
</protein>
<dbReference type="Gene3D" id="4.10.410.10">
    <property type="entry name" value="Pancreatic trypsin inhibitor Kunitz domain"/>
    <property type="match status" value="1"/>
</dbReference>
<dbReference type="OrthoDB" id="4473401at2759"/>
<dbReference type="InterPro" id="IPR036880">
    <property type="entry name" value="Kunitz_BPTI_sf"/>
</dbReference>
<evidence type="ECO:0000256" key="4">
    <source>
        <dbReference type="ARBA" id="ARBA00023157"/>
    </source>
</evidence>
<feature type="domain" description="BPTI/Kunitz inhibitor" evidence="5">
    <location>
        <begin position="24"/>
        <end position="74"/>
    </location>
</feature>
<keyword evidence="7" id="KW-1185">Reference proteome</keyword>
<comment type="subcellular location">
    <subcellularLocation>
        <location evidence="1">Secreted</location>
    </subcellularLocation>
</comment>
<dbReference type="WBParaSite" id="TTAC_0000405401-mRNA-1">
    <property type="protein sequence ID" value="TTAC_0000405401-mRNA-1"/>
    <property type="gene ID" value="TTAC_0000405401"/>
</dbReference>
<dbReference type="GO" id="GO:0005615">
    <property type="term" value="C:extracellular space"/>
    <property type="evidence" value="ECO:0007669"/>
    <property type="project" value="TreeGrafter"/>
</dbReference>
<evidence type="ECO:0000313" key="8">
    <source>
        <dbReference type="WBParaSite" id="TTAC_0000405401-mRNA-1"/>
    </source>
</evidence>
<reference evidence="8" key="1">
    <citation type="submission" date="2017-02" db="UniProtKB">
        <authorList>
            <consortium name="WormBaseParasite"/>
        </authorList>
    </citation>
    <scope>IDENTIFICATION</scope>
</reference>
<dbReference type="AlphaFoldDB" id="A0A0R3WTG4"/>
<dbReference type="SMART" id="SM00131">
    <property type="entry name" value="KU"/>
    <property type="match status" value="1"/>
</dbReference>
<dbReference type="EMBL" id="UYWX01003537">
    <property type="protein sequence ID" value="VDM24034.1"/>
    <property type="molecule type" value="Genomic_DNA"/>
</dbReference>
<dbReference type="STRING" id="6205.A0A0R3WTG4"/>
<dbReference type="PANTHER" id="PTHR45938:SF11">
    <property type="entry name" value="WAP, KAZAL, IMMUNOGLOBULIN, KUNITZ AND NTR DOMAIN-CONTAINING PROTEIN 2-LIKE"/>
    <property type="match status" value="1"/>
</dbReference>
<evidence type="ECO:0000256" key="1">
    <source>
        <dbReference type="ARBA" id="ARBA00004613"/>
    </source>
</evidence>
<evidence type="ECO:0000313" key="6">
    <source>
        <dbReference type="EMBL" id="VDM24034.1"/>
    </source>
</evidence>
<dbReference type="FunFam" id="4.10.410.10:FF:000020">
    <property type="entry name" value="Collagen, type VI, alpha 3"/>
    <property type="match status" value="1"/>
</dbReference>
<name>A0A0R3WTG4_HYDTA</name>